<accession>A0A2S7U8W0</accession>
<comment type="caution">
    <text evidence="2">The sequence shown here is derived from an EMBL/GenBank/DDBJ whole genome shotgun (WGS) entry which is preliminary data.</text>
</comment>
<feature type="chain" id="PRO_5015454985" description="SusD/RagB family nutrient-binding outer membrane lipoprotein" evidence="1">
    <location>
        <begin position="20"/>
        <end position="451"/>
    </location>
</feature>
<dbReference type="OrthoDB" id="725917at2"/>
<evidence type="ECO:0000256" key="1">
    <source>
        <dbReference type="SAM" id="SignalP"/>
    </source>
</evidence>
<dbReference type="InterPro" id="IPR011990">
    <property type="entry name" value="TPR-like_helical_dom_sf"/>
</dbReference>
<dbReference type="Pfam" id="PF12771">
    <property type="entry name" value="SusD-like_2"/>
    <property type="match status" value="1"/>
</dbReference>
<reference evidence="2 3" key="1">
    <citation type="submission" date="2017-01" db="EMBL/GenBank/DDBJ databases">
        <title>Trade-off between light-utilization and light-protection in marine flavobacteria.</title>
        <authorList>
            <person name="Kumagai Y."/>
            <person name="Yoshizawa S."/>
            <person name="Kogure K."/>
            <person name="Iwasaki W."/>
        </authorList>
    </citation>
    <scope>NUCLEOTIDE SEQUENCE [LARGE SCALE GENOMIC DNA]</scope>
    <source>
        <strain evidence="2 3">KCTC 32109</strain>
    </source>
</reference>
<dbReference type="InterPro" id="IPR041662">
    <property type="entry name" value="SusD-like_2"/>
</dbReference>
<keyword evidence="1" id="KW-0732">Signal</keyword>
<dbReference type="EMBL" id="MTPW01000001">
    <property type="protein sequence ID" value="PQJ31001.1"/>
    <property type="molecule type" value="Genomic_DNA"/>
</dbReference>
<evidence type="ECO:0000313" key="2">
    <source>
        <dbReference type="EMBL" id="PQJ31001.1"/>
    </source>
</evidence>
<name>A0A2S7U8W0_9FLAO</name>
<organism evidence="2 3">
    <name type="scientific">Nonlabens arenilitoris</name>
    <dbReference type="NCBI Taxonomy" id="1217969"/>
    <lineage>
        <taxon>Bacteria</taxon>
        <taxon>Pseudomonadati</taxon>
        <taxon>Bacteroidota</taxon>
        <taxon>Flavobacteriia</taxon>
        <taxon>Flavobacteriales</taxon>
        <taxon>Flavobacteriaceae</taxon>
        <taxon>Nonlabens</taxon>
    </lineage>
</organism>
<dbReference type="Gene3D" id="1.25.40.390">
    <property type="match status" value="1"/>
</dbReference>
<dbReference type="PROSITE" id="PS51257">
    <property type="entry name" value="PROKAR_LIPOPROTEIN"/>
    <property type="match status" value="1"/>
</dbReference>
<keyword evidence="3" id="KW-1185">Reference proteome</keyword>
<sequence>MKKLNILIGLLFLSTVSCTITDDNIDPNNPNETQVNAGAIYPGMIAQSHKNLVAINARVAGIVVQHYEGLDAQQIAYGQYNITESDTDDYWDGGLYGGGAMSDCFVIMNNNDGDVSALAKLYMAANLGMATSMWGDVPYSDAFTGDQGNFTPTYDVQENIYTTIQTLLTESINDGVSAGVGEFYGAGSSNTDWEKTAHALKARYFLHLTKKQGNTAAASALAEVQLALTDNSEAPVFTFTNPVQNSNPLYAFESQRPATLGIGSTLTTMMTGDPRLPFYTTNGTDFADATGLFWGQPDSPTPLISYWEVKFIEAEAIIKTGGSDADALAALQDAVEANMLFVGVSQADSDAYTSSIALSGTTDDKIETIINEKYKSMYGNSSTEAWNDYRRTGFPTLVASPDAVASVNPSLVVPRRFLYPISERQTNRENYEAAISAQGGHLLDNDIWVYE</sequence>
<dbReference type="AlphaFoldDB" id="A0A2S7U8W0"/>
<dbReference type="RefSeq" id="WP_105070158.1">
    <property type="nucleotide sequence ID" value="NZ_MTPW01000001.1"/>
</dbReference>
<protein>
    <recommendedName>
        <fullName evidence="4">SusD/RagB family nutrient-binding outer membrane lipoprotein</fullName>
    </recommendedName>
</protein>
<evidence type="ECO:0008006" key="4">
    <source>
        <dbReference type="Google" id="ProtNLM"/>
    </source>
</evidence>
<dbReference type="SUPFAM" id="SSF48452">
    <property type="entry name" value="TPR-like"/>
    <property type="match status" value="1"/>
</dbReference>
<gene>
    <name evidence="2" type="ORF">BST92_03215</name>
</gene>
<dbReference type="Proteomes" id="UP000239747">
    <property type="component" value="Unassembled WGS sequence"/>
</dbReference>
<evidence type="ECO:0000313" key="3">
    <source>
        <dbReference type="Proteomes" id="UP000239747"/>
    </source>
</evidence>
<feature type="signal peptide" evidence="1">
    <location>
        <begin position="1"/>
        <end position="19"/>
    </location>
</feature>
<proteinExistence type="predicted"/>